<proteinExistence type="predicted"/>
<dbReference type="KEGG" id="pco:PHACADRAFT_248762"/>
<dbReference type="AlphaFoldDB" id="K5WD55"/>
<evidence type="ECO:0000313" key="2">
    <source>
        <dbReference type="EMBL" id="EKM61868.1"/>
    </source>
</evidence>
<sequence>MLLRDKLLGRYLSEFMDQERDAELAAMDPRNPLSPDTISSGGGIELEENPFDSELNECNKGEDDRLDFSTPQNESENNFVVLSLSLPDQLPEQHHLASYITA</sequence>
<keyword evidence="3" id="KW-1185">Reference proteome</keyword>
<dbReference type="RefSeq" id="XP_007391261.1">
    <property type="nucleotide sequence ID" value="XM_007391199.1"/>
</dbReference>
<gene>
    <name evidence="2" type="ORF">PHACADRAFT_248762</name>
</gene>
<reference evidence="2 3" key="1">
    <citation type="journal article" date="2012" name="BMC Genomics">
        <title>Comparative genomics of the white-rot fungi, Phanerochaete carnosa and P. chrysosporium, to elucidate the genetic basis of the distinct wood types they colonize.</title>
        <authorList>
            <person name="Suzuki H."/>
            <person name="MacDonald J."/>
            <person name="Syed K."/>
            <person name="Salamov A."/>
            <person name="Hori C."/>
            <person name="Aerts A."/>
            <person name="Henrissat B."/>
            <person name="Wiebenga A."/>
            <person name="vanKuyk P.A."/>
            <person name="Barry K."/>
            <person name="Lindquist E."/>
            <person name="LaButti K."/>
            <person name="Lapidus A."/>
            <person name="Lucas S."/>
            <person name="Coutinho P."/>
            <person name="Gong Y."/>
            <person name="Samejima M."/>
            <person name="Mahadevan R."/>
            <person name="Abou-Zaid M."/>
            <person name="de Vries R.P."/>
            <person name="Igarashi K."/>
            <person name="Yadav J.S."/>
            <person name="Grigoriev I.V."/>
            <person name="Master E.R."/>
        </authorList>
    </citation>
    <scope>NUCLEOTIDE SEQUENCE [LARGE SCALE GENOMIC DNA]</scope>
    <source>
        <strain evidence="2 3">HHB-10118-sp</strain>
    </source>
</reference>
<dbReference type="InParanoid" id="K5WD55"/>
<organism evidence="2 3">
    <name type="scientific">Phanerochaete carnosa (strain HHB-10118-sp)</name>
    <name type="common">White-rot fungus</name>
    <name type="synonym">Peniophora carnosa</name>
    <dbReference type="NCBI Taxonomy" id="650164"/>
    <lineage>
        <taxon>Eukaryota</taxon>
        <taxon>Fungi</taxon>
        <taxon>Dikarya</taxon>
        <taxon>Basidiomycota</taxon>
        <taxon>Agaricomycotina</taxon>
        <taxon>Agaricomycetes</taxon>
        <taxon>Polyporales</taxon>
        <taxon>Phanerochaetaceae</taxon>
        <taxon>Phanerochaete</taxon>
    </lineage>
</organism>
<dbReference type="HOGENOM" id="CLU_2278429_0_0_1"/>
<dbReference type="OrthoDB" id="193931at2759"/>
<evidence type="ECO:0000256" key="1">
    <source>
        <dbReference type="SAM" id="MobiDB-lite"/>
    </source>
</evidence>
<dbReference type="GeneID" id="18914436"/>
<dbReference type="STRING" id="650164.K5WD55"/>
<feature type="region of interest" description="Disordered" evidence="1">
    <location>
        <begin position="24"/>
        <end position="49"/>
    </location>
</feature>
<accession>K5WD55</accession>
<protein>
    <submittedName>
        <fullName evidence="2">Uncharacterized protein</fullName>
    </submittedName>
</protein>
<evidence type="ECO:0000313" key="3">
    <source>
        <dbReference type="Proteomes" id="UP000008370"/>
    </source>
</evidence>
<dbReference type="Proteomes" id="UP000008370">
    <property type="component" value="Unassembled WGS sequence"/>
</dbReference>
<name>K5WD55_PHACS</name>
<dbReference type="EMBL" id="JH930468">
    <property type="protein sequence ID" value="EKM61868.1"/>
    <property type="molecule type" value="Genomic_DNA"/>
</dbReference>